<keyword evidence="1" id="KW-0472">Membrane</keyword>
<dbReference type="RefSeq" id="WP_377714533.1">
    <property type="nucleotide sequence ID" value="NZ_JBHTJM010000006.1"/>
</dbReference>
<name>A0ABW3I1E9_9FLAO</name>
<dbReference type="Proteomes" id="UP001596997">
    <property type="component" value="Unassembled WGS sequence"/>
</dbReference>
<organism evidence="3 4">
    <name type="scientific">Pseudofulvibacter geojedonensis</name>
    <dbReference type="NCBI Taxonomy" id="1123758"/>
    <lineage>
        <taxon>Bacteria</taxon>
        <taxon>Pseudomonadati</taxon>
        <taxon>Bacteroidota</taxon>
        <taxon>Flavobacteriia</taxon>
        <taxon>Flavobacteriales</taxon>
        <taxon>Flavobacteriaceae</taxon>
        <taxon>Pseudofulvibacter</taxon>
    </lineage>
</organism>
<dbReference type="InterPro" id="IPR051045">
    <property type="entry name" value="TonB-dependent_transducer"/>
</dbReference>
<keyword evidence="4" id="KW-1185">Reference proteome</keyword>
<gene>
    <name evidence="3" type="ORF">ACFQ1O_06425</name>
</gene>
<sequence length="265" mass="30470">MHLNIFKKKANQGKRELSMREKKHQANLRKNGGLHFQIGLIVTLFVVFGVFQLKFEKKEIVFHPTKIDEEVMEIAFNDNYVIEEEKVIEKREVVKQKQPKVFDKYQEVDNDKEIEKKLFEDEKKVVPSNVKVEFKEPIDEGPVDIDPIPVNLVQSLPLFPGCEKFSDKKKQMECFSKKIAKHINKKFDSEVAAENGITGKQRINVAFVINDKGEVVDVQARAAHPALQKEAIKAVNSLPKMKPAKQGYKKVPVRYALPISFQVND</sequence>
<accession>A0ABW3I1E9</accession>
<dbReference type="Pfam" id="PF03544">
    <property type="entry name" value="TonB_C"/>
    <property type="match status" value="1"/>
</dbReference>
<feature type="transmembrane region" description="Helical" evidence="1">
    <location>
        <begin position="32"/>
        <end position="51"/>
    </location>
</feature>
<reference evidence="4" key="1">
    <citation type="journal article" date="2019" name="Int. J. Syst. Evol. Microbiol.">
        <title>The Global Catalogue of Microorganisms (GCM) 10K type strain sequencing project: providing services to taxonomists for standard genome sequencing and annotation.</title>
        <authorList>
            <consortium name="The Broad Institute Genomics Platform"/>
            <consortium name="The Broad Institute Genome Sequencing Center for Infectious Disease"/>
            <person name="Wu L."/>
            <person name="Ma J."/>
        </authorList>
    </citation>
    <scope>NUCLEOTIDE SEQUENCE [LARGE SCALE GENOMIC DNA]</scope>
    <source>
        <strain evidence="4">CCUG 62114</strain>
    </source>
</reference>
<dbReference type="EMBL" id="JBHTJM010000006">
    <property type="protein sequence ID" value="MFD0963633.1"/>
    <property type="molecule type" value="Genomic_DNA"/>
</dbReference>
<keyword evidence="1" id="KW-0812">Transmembrane</keyword>
<dbReference type="PANTHER" id="PTHR33446:SF2">
    <property type="entry name" value="PROTEIN TONB"/>
    <property type="match status" value="1"/>
</dbReference>
<dbReference type="SUPFAM" id="SSF74653">
    <property type="entry name" value="TolA/TonB C-terminal domain"/>
    <property type="match status" value="1"/>
</dbReference>
<feature type="domain" description="TonB C-terminal" evidence="2">
    <location>
        <begin position="190"/>
        <end position="262"/>
    </location>
</feature>
<dbReference type="PANTHER" id="PTHR33446">
    <property type="entry name" value="PROTEIN TONB-RELATED"/>
    <property type="match status" value="1"/>
</dbReference>
<evidence type="ECO:0000259" key="2">
    <source>
        <dbReference type="Pfam" id="PF03544"/>
    </source>
</evidence>
<proteinExistence type="predicted"/>
<keyword evidence="1" id="KW-1133">Transmembrane helix</keyword>
<comment type="caution">
    <text evidence="3">The sequence shown here is derived from an EMBL/GenBank/DDBJ whole genome shotgun (WGS) entry which is preliminary data.</text>
</comment>
<dbReference type="InterPro" id="IPR037682">
    <property type="entry name" value="TonB_C"/>
</dbReference>
<evidence type="ECO:0000313" key="3">
    <source>
        <dbReference type="EMBL" id="MFD0963633.1"/>
    </source>
</evidence>
<protein>
    <submittedName>
        <fullName evidence="3">Energy transducer TonB</fullName>
    </submittedName>
</protein>
<evidence type="ECO:0000313" key="4">
    <source>
        <dbReference type="Proteomes" id="UP001596997"/>
    </source>
</evidence>
<evidence type="ECO:0000256" key="1">
    <source>
        <dbReference type="SAM" id="Phobius"/>
    </source>
</evidence>
<dbReference type="Gene3D" id="3.30.1150.10">
    <property type="match status" value="1"/>
</dbReference>